<evidence type="ECO:0000313" key="3">
    <source>
        <dbReference type="Proteomes" id="UP000215185"/>
    </source>
</evidence>
<accession>A0A239T1M8</accession>
<dbReference type="AlphaFoldDB" id="A0A239T1M8"/>
<organism evidence="2 3">
    <name type="scientific">Streptococcus merionis</name>
    <dbReference type="NCBI Taxonomy" id="400065"/>
    <lineage>
        <taxon>Bacteria</taxon>
        <taxon>Bacillati</taxon>
        <taxon>Bacillota</taxon>
        <taxon>Bacilli</taxon>
        <taxon>Lactobacillales</taxon>
        <taxon>Streptococcaceae</taxon>
        <taxon>Streptococcus</taxon>
    </lineage>
</organism>
<evidence type="ECO:0008006" key="4">
    <source>
        <dbReference type="Google" id="ProtNLM"/>
    </source>
</evidence>
<keyword evidence="3" id="KW-1185">Reference proteome</keyword>
<protein>
    <recommendedName>
        <fullName evidence="4">HXXEE domain-containing protein</fullName>
    </recommendedName>
</protein>
<keyword evidence="1" id="KW-0472">Membrane</keyword>
<dbReference type="InterPro" id="IPR025671">
    <property type="entry name" value="HXXEE"/>
</dbReference>
<sequence length="173" mass="20055">MLIALFSLINISLFMLHEFEEMIMVKPWIEAQKDNPAYQKEIFIQGRKHYPSTESIALMIGEEFLLVSLISIIASICDLPELALALLIGHLFHLLAHIGEWLRYRRFVPGSCTALLTFPILVGDLLYFFLVRPVNGWLLLVLTPLVLVLILANLRWLHRQSEKIDHWIQRVVK</sequence>
<dbReference type="KEGG" id="smen:SAMEA4412692_2030"/>
<feature type="transmembrane region" description="Helical" evidence="1">
    <location>
        <begin position="114"/>
        <end position="131"/>
    </location>
</feature>
<evidence type="ECO:0000313" key="2">
    <source>
        <dbReference type="EMBL" id="SNU90864.1"/>
    </source>
</evidence>
<dbReference type="OrthoDB" id="5195477at2"/>
<feature type="transmembrane region" description="Helical" evidence="1">
    <location>
        <begin position="82"/>
        <end position="102"/>
    </location>
</feature>
<dbReference type="RefSeq" id="WP_018374700.1">
    <property type="nucleotide sequence ID" value="NZ_LT906439.1"/>
</dbReference>
<keyword evidence="1" id="KW-1133">Transmembrane helix</keyword>
<feature type="transmembrane region" description="Helical" evidence="1">
    <location>
        <begin position="137"/>
        <end position="157"/>
    </location>
</feature>
<reference evidence="2 3" key="1">
    <citation type="submission" date="2017-06" db="EMBL/GenBank/DDBJ databases">
        <authorList>
            <consortium name="Pathogen Informatics"/>
        </authorList>
    </citation>
    <scope>NUCLEOTIDE SEQUENCE [LARGE SCALE GENOMIC DNA]</scope>
    <source>
        <strain evidence="2 3">NCTC13788</strain>
    </source>
</reference>
<keyword evidence="1" id="KW-0812">Transmembrane</keyword>
<evidence type="ECO:0000256" key="1">
    <source>
        <dbReference type="SAM" id="Phobius"/>
    </source>
</evidence>
<dbReference type="EMBL" id="LT906439">
    <property type="protein sequence ID" value="SNU90864.1"/>
    <property type="molecule type" value="Genomic_DNA"/>
</dbReference>
<dbReference type="Proteomes" id="UP000215185">
    <property type="component" value="Chromosome 1"/>
</dbReference>
<dbReference type="eggNOG" id="ENOG50333C4">
    <property type="taxonomic scope" value="Bacteria"/>
</dbReference>
<gene>
    <name evidence="2" type="ORF">SAMEA4412692_02030</name>
</gene>
<name>A0A239T1M8_9STRE</name>
<dbReference type="Pfam" id="PF13787">
    <property type="entry name" value="HXXEE"/>
    <property type="match status" value="1"/>
</dbReference>
<proteinExistence type="predicted"/>